<dbReference type="InterPro" id="IPR020084">
    <property type="entry name" value="NUDIX_hydrolase_CS"/>
</dbReference>
<dbReference type="EC" id="3.6.1.22" evidence="4"/>
<evidence type="ECO:0000256" key="8">
    <source>
        <dbReference type="ARBA" id="ARBA00023027"/>
    </source>
</evidence>
<evidence type="ECO:0000313" key="12">
    <source>
        <dbReference type="Proteomes" id="UP001208567"/>
    </source>
</evidence>
<comment type="catalytic activity">
    <reaction evidence="9">
        <text>a 5'-end NAD(+)-phospho-ribonucleoside in mRNA + H2O = a 5'-end phospho-adenosine-phospho-ribonucleoside in mRNA + beta-nicotinamide D-ribonucleotide + 2 H(+)</text>
        <dbReference type="Rhea" id="RHEA:60876"/>
        <dbReference type="Rhea" id="RHEA-COMP:15698"/>
        <dbReference type="Rhea" id="RHEA-COMP:15719"/>
        <dbReference type="ChEBI" id="CHEBI:14649"/>
        <dbReference type="ChEBI" id="CHEBI:15377"/>
        <dbReference type="ChEBI" id="CHEBI:15378"/>
        <dbReference type="ChEBI" id="CHEBI:144029"/>
        <dbReference type="ChEBI" id="CHEBI:144051"/>
    </reaction>
    <physiologicalReaction direction="left-to-right" evidence="9">
        <dbReference type="Rhea" id="RHEA:60877"/>
    </physiologicalReaction>
</comment>
<comment type="caution">
    <text evidence="11">The sequence shown here is derived from an EMBL/GenBank/DDBJ whole genome shotgun (WGS) entry which is preliminary data.</text>
</comment>
<evidence type="ECO:0000256" key="1">
    <source>
        <dbReference type="ARBA" id="ARBA00001946"/>
    </source>
</evidence>
<evidence type="ECO:0000313" key="11">
    <source>
        <dbReference type="EMBL" id="GLC31267.1"/>
    </source>
</evidence>
<dbReference type="InterPro" id="IPR015797">
    <property type="entry name" value="NUDIX_hydrolase-like_dom_sf"/>
</dbReference>
<comment type="cofactor">
    <cofactor evidence="1">
        <name>Mg(2+)</name>
        <dbReference type="ChEBI" id="CHEBI:18420"/>
    </cofactor>
</comment>
<comment type="cofactor">
    <cofactor evidence="2">
        <name>Zn(2+)</name>
        <dbReference type="ChEBI" id="CHEBI:29105"/>
    </cofactor>
</comment>
<dbReference type="PROSITE" id="PS51462">
    <property type="entry name" value="NUDIX"/>
    <property type="match status" value="1"/>
</dbReference>
<keyword evidence="6" id="KW-0378">Hydrolase</keyword>
<evidence type="ECO:0000256" key="4">
    <source>
        <dbReference type="ARBA" id="ARBA00012381"/>
    </source>
</evidence>
<organism evidence="11 12">
    <name type="scientific">Clostridium omnivorum</name>
    <dbReference type="NCBI Taxonomy" id="1604902"/>
    <lineage>
        <taxon>Bacteria</taxon>
        <taxon>Bacillati</taxon>
        <taxon>Bacillota</taxon>
        <taxon>Clostridia</taxon>
        <taxon>Eubacteriales</taxon>
        <taxon>Clostridiaceae</taxon>
        <taxon>Clostridium</taxon>
    </lineage>
</organism>
<dbReference type="EMBL" id="BRXR01000001">
    <property type="protein sequence ID" value="GLC31267.1"/>
    <property type="molecule type" value="Genomic_DNA"/>
</dbReference>
<protein>
    <recommendedName>
        <fullName evidence="4">NAD(+) diphosphatase</fullName>
        <ecNumber evidence="4">3.6.1.22</ecNumber>
    </recommendedName>
</protein>
<dbReference type="Pfam" id="PF09296">
    <property type="entry name" value="NUDIX-like"/>
    <property type="match status" value="1"/>
</dbReference>
<proteinExistence type="inferred from homology"/>
<name>A0ABQ5N7X0_9CLOT</name>
<dbReference type="PANTHER" id="PTHR42904">
    <property type="entry name" value="NUDIX HYDROLASE, NUDC SUBFAMILY"/>
    <property type="match status" value="1"/>
</dbReference>
<dbReference type="InterPro" id="IPR015376">
    <property type="entry name" value="Znr_NADH_PPase"/>
</dbReference>
<keyword evidence="5" id="KW-0479">Metal-binding</keyword>
<dbReference type="Gene3D" id="3.90.79.10">
    <property type="entry name" value="Nucleoside Triphosphate Pyrophosphohydrolase"/>
    <property type="match status" value="1"/>
</dbReference>
<evidence type="ECO:0000256" key="3">
    <source>
        <dbReference type="ARBA" id="ARBA00009595"/>
    </source>
</evidence>
<accession>A0ABQ5N7X0</accession>
<dbReference type="CDD" id="cd03429">
    <property type="entry name" value="NUDIX_NADH_pyrophosphatase_Nudt13"/>
    <property type="match status" value="1"/>
</dbReference>
<dbReference type="Proteomes" id="UP001208567">
    <property type="component" value="Unassembled WGS sequence"/>
</dbReference>
<sequence length="276" mass="31569">MDNLNKYMRFIPGIEPLNESSEEDLWFVFRGDKMLVKNVGEQIDFPNSIDVSNLEFIDTYYIGTLNNRNCFCAVVDSEPNNLNHHLEFQTLRNISMNLDKELFTVCARAFSVILWDRNNKFCGRCGSTTETKANERAKFCPKCGFISYPRISPAVIMAVVKGDEILLAHNRNFAGDMYSVVAGFVDAGETFEQCVKREVYEEIGIKVKNIKYFDSQPWPFPDSLMVGFTAEYDSGEIEVDGNEIETAAWFSKDSLPRIPLKGTIARDLIDWFIENH</sequence>
<keyword evidence="7" id="KW-0460">Magnesium</keyword>
<keyword evidence="8" id="KW-0520">NAD</keyword>
<evidence type="ECO:0000259" key="10">
    <source>
        <dbReference type="PROSITE" id="PS51462"/>
    </source>
</evidence>
<dbReference type="SUPFAM" id="SSF55811">
    <property type="entry name" value="Nudix"/>
    <property type="match status" value="2"/>
</dbReference>
<evidence type="ECO:0000256" key="7">
    <source>
        <dbReference type="ARBA" id="ARBA00022842"/>
    </source>
</evidence>
<dbReference type="PANTHER" id="PTHR42904:SF6">
    <property type="entry name" value="NAD-CAPPED RNA HYDROLASE NUDT12"/>
    <property type="match status" value="1"/>
</dbReference>
<dbReference type="Pfam" id="PF00293">
    <property type="entry name" value="NUDIX"/>
    <property type="match status" value="1"/>
</dbReference>
<dbReference type="InterPro" id="IPR000086">
    <property type="entry name" value="NUDIX_hydrolase_dom"/>
</dbReference>
<evidence type="ECO:0000256" key="6">
    <source>
        <dbReference type="ARBA" id="ARBA00022801"/>
    </source>
</evidence>
<evidence type="ECO:0000256" key="2">
    <source>
        <dbReference type="ARBA" id="ARBA00001947"/>
    </source>
</evidence>
<gene>
    <name evidence="11" type="ORF">bsdE14_26770</name>
</gene>
<reference evidence="11 12" key="1">
    <citation type="journal article" date="2024" name="Int. J. Syst. Evol. Microbiol.">
        <title>Clostridium omnivorum sp. nov., isolated from anoxic soil under the treatment of reductive soil disinfestation.</title>
        <authorList>
            <person name="Ueki A."/>
            <person name="Tonouchi A."/>
            <person name="Kaku N."/>
            <person name="Honma S."/>
            <person name="Ueki K."/>
        </authorList>
    </citation>
    <scope>NUCLEOTIDE SEQUENCE [LARGE SCALE GENOMIC DNA]</scope>
    <source>
        <strain evidence="11 12">E14</strain>
    </source>
</reference>
<dbReference type="InterPro" id="IPR015375">
    <property type="entry name" value="NADH_PPase-like_N"/>
</dbReference>
<dbReference type="PROSITE" id="PS00893">
    <property type="entry name" value="NUDIX_BOX"/>
    <property type="match status" value="1"/>
</dbReference>
<evidence type="ECO:0000256" key="9">
    <source>
        <dbReference type="ARBA" id="ARBA00023679"/>
    </source>
</evidence>
<dbReference type="RefSeq" id="WP_264850544.1">
    <property type="nucleotide sequence ID" value="NZ_BRXR01000001.1"/>
</dbReference>
<feature type="domain" description="Nudix hydrolase" evidence="10">
    <location>
        <begin position="149"/>
        <end position="273"/>
    </location>
</feature>
<keyword evidence="12" id="KW-1185">Reference proteome</keyword>
<comment type="similarity">
    <text evidence="3">Belongs to the Nudix hydrolase family. NudC subfamily.</text>
</comment>
<dbReference type="NCBIfam" id="NF001299">
    <property type="entry name" value="PRK00241.1"/>
    <property type="match status" value="1"/>
</dbReference>
<dbReference type="Pfam" id="PF09297">
    <property type="entry name" value="Zn_ribbon_NUD"/>
    <property type="match status" value="1"/>
</dbReference>
<evidence type="ECO:0000256" key="5">
    <source>
        <dbReference type="ARBA" id="ARBA00022723"/>
    </source>
</evidence>
<dbReference type="InterPro" id="IPR050241">
    <property type="entry name" value="NAD-cap_RNA_hydrolase_NudC"/>
</dbReference>
<dbReference type="InterPro" id="IPR049734">
    <property type="entry name" value="NudC-like_C"/>
</dbReference>
<dbReference type="Gene3D" id="3.90.79.20">
    <property type="match status" value="1"/>
</dbReference>